<dbReference type="AlphaFoldDB" id="A0A6A5TKL1"/>
<organism evidence="2 3">
    <name type="scientific">Byssothecium circinans</name>
    <dbReference type="NCBI Taxonomy" id="147558"/>
    <lineage>
        <taxon>Eukaryota</taxon>
        <taxon>Fungi</taxon>
        <taxon>Dikarya</taxon>
        <taxon>Ascomycota</taxon>
        <taxon>Pezizomycotina</taxon>
        <taxon>Dothideomycetes</taxon>
        <taxon>Pleosporomycetidae</taxon>
        <taxon>Pleosporales</taxon>
        <taxon>Massarineae</taxon>
        <taxon>Massarinaceae</taxon>
        <taxon>Byssothecium</taxon>
    </lineage>
</organism>
<dbReference type="Proteomes" id="UP000800035">
    <property type="component" value="Unassembled WGS sequence"/>
</dbReference>
<protein>
    <submittedName>
        <fullName evidence="2">Uncharacterized protein</fullName>
    </submittedName>
</protein>
<feature type="region of interest" description="Disordered" evidence="1">
    <location>
        <begin position="1"/>
        <end position="85"/>
    </location>
</feature>
<dbReference type="EMBL" id="ML977005">
    <property type="protein sequence ID" value="KAF1953245.1"/>
    <property type="molecule type" value="Genomic_DNA"/>
</dbReference>
<name>A0A6A5TKL1_9PLEO</name>
<accession>A0A6A5TKL1</accession>
<feature type="compositionally biased region" description="Polar residues" evidence="1">
    <location>
        <begin position="42"/>
        <end position="61"/>
    </location>
</feature>
<gene>
    <name evidence="2" type="ORF">CC80DRAFT_551636</name>
</gene>
<keyword evidence="3" id="KW-1185">Reference proteome</keyword>
<evidence type="ECO:0000313" key="3">
    <source>
        <dbReference type="Proteomes" id="UP000800035"/>
    </source>
</evidence>
<evidence type="ECO:0000313" key="2">
    <source>
        <dbReference type="EMBL" id="KAF1953245.1"/>
    </source>
</evidence>
<evidence type="ECO:0000256" key="1">
    <source>
        <dbReference type="SAM" id="MobiDB-lite"/>
    </source>
</evidence>
<sequence>MRTRKNNLPDIEPEPTTPPSRHDKKTPTKATKQQPSIKTEESAQQSANSPSELIDLTNSPPRRSMVQKRPTDIPAPSPRSSKKRIKMEEGGMAATGIEAEGPLSECANAPLLLERYMITKLSIRFAPTKISSLRVANMVVVKCGRPDALPGEWLLSKDLLRRESAYFRKKLTASTTEVDFDRGGAPTFELFLQWLHTGDYQEYSFFAQTPYPSQKLVLNRDLAPIDTEDIQDLLPWAVKAAAFAWDMGLFLGAPAFQNYAMRRLFEAFTRKSPIAEVDPSMLDYLSSRNQYKEMPYPICEVLEDIVIRNWGDKALVDSDDPVWTTIMSKNIRFCQKLARGTGIKLEERRRIPMRVEDYLVGEDESILEN</sequence>
<proteinExistence type="predicted"/>
<dbReference type="OrthoDB" id="3793483at2759"/>
<reference evidence="2" key="1">
    <citation type="journal article" date="2020" name="Stud. Mycol.">
        <title>101 Dothideomycetes genomes: a test case for predicting lifestyles and emergence of pathogens.</title>
        <authorList>
            <person name="Haridas S."/>
            <person name="Albert R."/>
            <person name="Binder M."/>
            <person name="Bloem J."/>
            <person name="Labutti K."/>
            <person name="Salamov A."/>
            <person name="Andreopoulos B."/>
            <person name="Baker S."/>
            <person name="Barry K."/>
            <person name="Bills G."/>
            <person name="Bluhm B."/>
            <person name="Cannon C."/>
            <person name="Castanera R."/>
            <person name="Culley D."/>
            <person name="Daum C."/>
            <person name="Ezra D."/>
            <person name="Gonzalez J."/>
            <person name="Henrissat B."/>
            <person name="Kuo A."/>
            <person name="Liang C."/>
            <person name="Lipzen A."/>
            <person name="Lutzoni F."/>
            <person name="Magnuson J."/>
            <person name="Mondo S."/>
            <person name="Nolan M."/>
            <person name="Ohm R."/>
            <person name="Pangilinan J."/>
            <person name="Park H.-J."/>
            <person name="Ramirez L."/>
            <person name="Alfaro M."/>
            <person name="Sun H."/>
            <person name="Tritt A."/>
            <person name="Yoshinaga Y."/>
            <person name="Zwiers L.-H."/>
            <person name="Turgeon B."/>
            <person name="Goodwin S."/>
            <person name="Spatafora J."/>
            <person name="Crous P."/>
            <person name="Grigoriev I."/>
        </authorList>
    </citation>
    <scope>NUCLEOTIDE SEQUENCE</scope>
    <source>
        <strain evidence="2">CBS 675.92</strain>
    </source>
</reference>